<evidence type="ECO:0000313" key="3">
    <source>
        <dbReference type="Proteomes" id="UP001159363"/>
    </source>
</evidence>
<feature type="region of interest" description="Disordered" evidence="1">
    <location>
        <begin position="86"/>
        <end position="120"/>
    </location>
</feature>
<reference evidence="2 3" key="1">
    <citation type="submission" date="2023-02" db="EMBL/GenBank/DDBJ databases">
        <title>LHISI_Scaffold_Assembly.</title>
        <authorList>
            <person name="Stuart O.P."/>
            <person name="Cleave R."/>
            <person name="Magrath M.J.L."/>
            <person name="Mikheyev A.S."/>
        </authorList>
    </citation>
    <scope>NUCLEOTIDE SEQUENCE [LARGE SCALE GENOMIC DNA]</scope>
    <source>
        <strain evidence="2">Daus_M_001</strain>
        <tissue evidence="2">Leg muscle</tissue>
    </source>
</reference>
<dbReference type="Proteomes" id="UP001159363">
    <property type="component" value="Chromosome 2"/>
</dbReference>
<dbReference type="EMBL" id="JARBHB010000002">
    <property type="protein sequence ID" value="KAJ8892074.1"/>
    <property type="molecule type" value="Genomic_DNA"/>
</dbReference>
<keyword evidence="3" id="KW-1185">Reference proteome</keyword>
<feature type="compositionally biased region" description="Low complexity" evidence="1">
    <location>
        <begin position="94"/>
        <end position="115"/>
    </location>
</feature>
<comment type="caution">
    <text evidence="2">The sequence shown here is derived from an EMBL/GenBank/DDBJ whole genome shotgun (WGS) entry which is preliminary data.</text>
</comment>
<protein>
    <submittedName>
        <fullName evidence="2">Uncharacterized protein</fullName>
    </submittedName>
</protein>
<evidence type="ECO:0000256" key="1">
    <source>
        <dbReference type="SAM" id="MobiDB-lite"/>
    </source>
</evidence>
<name>A0ABQ9I742_9NEOP</name>
<evidence type="ECO:0000313" key="2">
    <source>
        <dbReference type="EMBL" id="KAJ8892074.1"/>
    </source>
</evidence>
<accession>A0ABQ9I742</accession>
<gene>
    <name evidence="2" type="ORF">PR048_004651</name>
</gene>
<sequence>MPEFGHGLNVDETGISVLQSKVLRVVGLKGKRQVGALNAAERRSIVTVVCSMIAGGIFPCDRNGFNEVGFAPFEAEVVKTVILQASKGRRKTQKQPTTTYPTGMAAAADTSSSSSLNKPYSGGSVLPEDIWPIARSKQEGKILLPKGAGKNTQQSCRMKLIATAKESNIEAASSDVDSGESVFDVSIGVVSQEYEDAVFQFCEGMFPEDGSCELWDHYLRVK</sequence>
<proteinExistence type="predicted"/>
<organism evidence="2 3">
    <name type="scientific">Dryococelus australis</name>
    <dbReference type="NCBI Taxonomy" id="614101"/>
    <lineage>
        <taxon>Eukaryota</taxon>
        <taxon>Metazoa</taxon>
        <taxon>Ecdysozoa</taxon>
        <taxon>Arthropoda</taxon>
        <taxon>Hexapoda</taxon>
        <taxon>Insecta</taxon>
        <taxon>Pterygota</taxon>
        <taxon>Neoptera</taxon>
        <taxon>Polyneoptera</taxon>
        <taxon>Phasmatodea</taxon>
        <taxon>Verophasmatodea</taxon>
        <taxon>Anareolatae</taxon>
        <taxon>Phasmatidae</taxon>
        <taxon>Eurycanthinae</taxon>
        <taxon>Dryococelus</taxon>
    </lineage>
</organism>